<comment type="caution">
    <text evidence="4">The sequence shown here is derived from an EMBL/GenBank/DDBJ whole genome shotgun (WGS) entry which is preliminary data.</text>
</comment>
<feature type="repeat" description="WD" evidence="3">
    <location>
        <begin position="34"/>
        <end position="67"/>
    </location>
</feature>
<dbReference type="PANTHER" id="PTHR19876">
    <property type="entry name" value="COATOMER"/>
    <property type="match status" value="1"/>
</dbReference>
<dbReference type="GO" id="GO:0006890">
    <property type="term" value="P:retrograde vesicle-mediated transport, Golgi to endoplasmic reticulum"/>
    <property type="evidence" value="ECO:0007669"/>
    <property type="project" value="TreeGrafter"/>
</dbReference>
<keyword evidence="2" id="KW-0677">Repeat</keyword>
<dbReference type="InterPro" id="IPR036322">
    <property type="entry name" value="WD40_repeat_dom_sf"/>
</dbReference>
<dbReference type="GO" id="GO:0030126">
    <property type="term" value="C:COPI vesicle coat"/>
    <property type="evidence" value="ECO:0007669"/>
    <property type="project" value="TreeGrafter"/>
</dbReference>
<evidence type="ECO:0000313" key="5">
    <source>
        <dbReference type="Proteomes" id="UP001231189"/>
    </source>
</evidence>
<organism evidence="4 5">
    <name type="scientific">Lolium multiflorum</name>
    <name type="common">Italian ryegrass</name>
    <name type="synonym">Lolium perenne subsp. multiflorum</name>
    <dbReference type="NCBI Taxonomy" id="4521"/>
    <lineage>
        <taxon>Eukaryota</taxon>
        <taxon>Viridiplantae</taxon>
        <taxon>Streptophyta</taxon>
        <taxon>Embryophyta</taxon>
        <taxon>Tracheophyta</taxon>
        <taxon>Spermatophyta</taxon>
        <taxon>Magnoliopsida</taxon>
        <taxon>Liliopsida</taxon>
        <taxon>Poales</taxon>
        <taxon>Poaceae</taxon>
        <taxon>BOP clade</taxon>
        <taxon>Pooideae</taxon>
        <taxon>Poodae</taxon>
        <taxon>Poeae</taxon>
        <taxon>Poeae Chloroplast Group 2 (Poeae type)</taxon>
        <taxon>Loliodinae</taxon>
        <taxon>Loliinae</taxon>
        <taxon>Lolium</taxon>
    </lineage>
</organism>
<sequence>MEGDWRLEVGDGLGGQQRGDKVWSIDPAKSKYTLYGHCGFVFSLDFFTRDGQQYLITGSEDKSAKIWVMHKKECAGTLPHNSGVTSVLSHPTLPVLVTGTEHGHVYLWNSINFRLKRILDVGSGAWVKGLACFNESGRVVVAHAWALSVIEIHDEEEHGGSSGQ</sequence>
<proteinExistence type="predicted"/>
<accession>A0AAD8VMG9</accession>
<keyword evidence="1 3" id="KW-0853">WD repeat</keyword>
<dbReference type="AlphaFoldDB" id="A0AAD8VMG9"/>
<evidence type="ECO:0000256" key="2">
    <source>
        <dbReference type="ARBA" id="ARBA00022737"/>
    </source>
</evidence>
<dbReference type="Pfam" id="PF00400">
    <property type="entry name" value="WD40"/>
    <property type="match status" value="2"/>
</dbReference>
<name>A0AAD8VMG9_LOLMU</name>
<reference evidence="4" key="1">
    <citation type="submission" date="2023-07" db="EMBL/GenBank/DDBJ databases">
        <title>A chromosome-level genome assembly of Lolium multiflorum.</title>
        <authorList>
            <person name="Chen Y."/>
            <person name="Copetti D."/>
            <person name="Kolliker R."/>
            <person name="Studer B."/>
        </authorList>
    </citation>
    <scope>NUCLEOTIDE SEQUENCE</scope>
    <source>
        <strain evidence="4">02402/16</strain>
        <tissue evidence="4">Leaf</tissue>
    </source>
</reference>
<dbReference type="GO" id="GO:0006891">
    <property type="term" value="P:intra-Golgi vesicle-mediated transport"/>
    <property type="evidence" value="ECO:0007669"/>
    <property type="project" value="TreeGrafter"/>
</dbReference>
<keyword evidence="5" id="KW-1185">Reference proteome</keyword>
<dbReference type="InterPro" id="IPR050844">
    <property type="entry name" value="Coatomer_complex_subunit"/>
</dbReference>
<dbReference type="GO" id="GO:0006886">
    <property type="term" value="P:intracellular protein transport"/>
    <property type="evidence" value="ECO:0007669"/>
    <property type="project" value="TreeGrafter"/>
</dbReference>
<dbReference type="GO" id="GO:0006888">
    <property type="term" value="P:endoplasmic reticulum to Golgi vesicle-mediated transport"/>
    <property type="evidence" value="ECO:0007669"/>
    <property type="project" value="TreeGrafter"/>
</dbReference>
<dbReference type="InterPro" id="IPR001680">
    <property type="entry name" value="WD40_rpt"/>
</dbReference>
<dbReference type="SUPFAM" id="SSF50978">
    <property type="entry name" value="WD40 repeat-like"/>
    <property type="match status" value="1"/>
</dbReference>
<protein>
    <submittedName>
        <fullName evidence="4">Uncharacterized protein</fullName>
    </submittedName>
</protein>
<feature type="repeat" description="WD" evidence="3">
    <location>
        <begin position="77"/>
        <end position="109"/>
    </location>
</feature>
<dbReference type="PANTHER" id="PTHR19876:SF72">
    <property type="entry name" value="COATOMER WD ASSOCIATED REGION DOMAIN-CONTAINING PROTEIN"/>
    <property type="match status" value="1"/>
</dbReference>
<evidence type="ECO:0000313" key="4">
    <source>
        <dbReference type="EMBL" id="KAK1613202.1"/>
    </source>
</evidence>
<evidence type="ECO:0000256" key="3">
    <source>
        <dbReference type="PROSITE-ProRule" id="PRU00221"/>
    </source>
</evidence>
<gene>
    <name evidence="4" type="ORF">QYE76_036875</name>
</gene>
<dbReference type="EMBL" id="JAUUTY010000007">
    <property type="protein sequence ID" value="KAK1613202.1"/>
    <property type="molecule type" value="Genomic_DNA"/>
</dbReference>
<evidence type="ECO:0000256" key="1">
    <source>
        <dbReference type="ARBA" id="ARBA00022574"/>
    </source>
</evidence>
<dbReference type="InterPro" id="IPR015943">
    <property type="entry name" value="WD40/YVTN_repeat-like_dom_sf"/>
</dbReference>
<dbReference type="Gene3D" id="2.130.10.10">
    <property type="entry name" value="YVTN repeat-like/Quinoprotein amine dehydrogenase"/>
    <property type="match status" value="1"/>
</dbReference>
<dbReference type="PROSITE" id="PS50082">
    <property type="entry name" value="WD_REPEATS_2"/>
    <property type="match status" value="2"/>
</dbReference>
<dbReference type="SMART" id="SM00320">
    <property type="entry name" value="WD40"/>
    <property type="match status" value="2"/>
</dbReference>
<dbReference type="Proteomes" id="UP001231189">
    <property type="component" value="Unassembled WGS sequence"/>
</dbReference>